<comment type="caution">
    <text evidence="1">The sequence shown here is derived from an EMBL/GenBank/DDBJ whole genome shotgun (WGS) entry which is preliminary data.</text>
</comment>
<dbReference type="RefSeq" id="WP_205009994.1">
    <property type="nucleotide sequence ID" value="NZ_JAFBEH010000029.1"/>
</dbReference>
<evidence type="ECO:0000313" key="1">
    <source>
        <dbReference type="EMBL" id="MBM7643123.1"/>
    </source>
</evidence>
<keyword evidence="2" id="KW-1185">Reference proteome</keyword>
<dbReference type="InterPro" id="IPR036249">
    <property type="entry name" value="Thioredoxin-like_sf"/>
</dbReference>
<name>A0ABS2PSV3_9STRE</name>
<evidence type="ECO:0000313" key="2">
    <source>
        <dbReference type="Proteomes" id="UP000697472"/>
    </source>
</evidence>
<proteinExistence type="predicted"/>
<dbReference type="EMBL" id="JAFBEH010000029">
    <property type="protein sequence ID" value="MBM7643123.1"/>
    <property type="molecule type" value="Genomic_DNA"/>
</dbReference>
<reference evidence="1 2" key="1">
    <citation type="submission" date="2021-01" db="EMBL/GenBank/DDBJ databases">
        <title>Genomic Encyclopedia of Type Strains, Phase IV (KMG-IV): sequencing the most valuable type-strain genomes for metagenomic binning, comparative biology and taxonomic classification.</title>
        <authorList>
            <person name="Goeker M."/>
        </authorList>
    </citation>
    <scope>NUCLEOTIDE SEQUENCE [LARGE SCALE GENOMIC DNA]</scope>
    <source>
        <strain evidence="1 2">DSM 27382</strain>
    </source>
</reference>
<gene>
    <name evidence="1" type="ORF">JOC28_001424</name>
</gene>
<dbReference type="Proteomes" id="UP000697472">
    <property type="component" value="Unassembled WGS sequence"/>
</dbReference>
<accession>A0ABS2PSV3</accession>
<dbReference type="InterPro" id="IPR046698">
    <property type="entry name" value="PedC-like"/>
</dbReference>
<protein>
    <submittedName>
        <fullName evidence="1">Bacteriocin transport accessory protein</fullName>
    </submittedName>
</protein>
<dbReference type="SUPFAM" id="SSF52833">
    <property type="entry name" value="Thioredoxin-like"/>
    <property type="match status" value="1"/>
</dbReference>
<dbReference type="Pfam" id="PF20207">
    <property type="entry name" value="DUF6568"/>
    <property type="match status" value="1"/>
</dbReference>
<dbReference type="CDD" id="cd02947">
    <property type="entry name" value="TRX_family"/>
    <property type="match status" value="1"/>
</dbReference>
<organism evidence="1 2">
    <name type="scientific">Streptococcus loxodontisalivarius</name>
    <dbReference type="NCBI Taxonomy" id="1349415"/>
    <lineage>
        <taxon>Bacteria</taxon>
        <taxon>Bacillati</taxon>
        <taxon>Bacillota</taxon>
        <taxon>Bacilli</taxon>
        <taxon>Lactobacillales</taxon>
        <taxon>Streptococcaceae</taxon>
        <taxon>Streptococcus</taxon>
    </lineage>
</organism>
<dbReference type="Gene3D" id="3.40.30.10">
    <property type="entry name" value="Glutaredoxin"/>
    <property type="match status" value="1"/>
</dbReference>
<sequence>MVASQEQIEEFYQDILAFTDISLEDFLKLQTENQSANLFLARPTCSYCRKQAKRLSQLETEQTETCYFLDSRDDGRQQADFRQKHGIKTVPALIHMENGQIEVKCQSSLALPKIQEFLSFDS</sequence>